<proteinExistence type="inferred from homology"/>
<keyword evidence="6" id="KW-0811">Translocation</keyword>
<feature type="compositionally biased region" description="Polar residues" evidence="9">
    <location>
        <begin position="1"/>
        <end position="11"/>
    </location>
</feature>
<comment type="caution">
    <text evidence="11">The sequence shown here is derived from an EMBL/GenBank/DDBJ whole genome shotgun (WGS) entry which is preliminary data.</text>
</comment>
<dbReference type="Proteomes" id="UP001255856">
    <property type="component" value="Unassembled WGS sequence"/>
</dbReference>
<keyword evidence="4" id="KW-0653">Protein transport</keyword>
<dbReference type="GO" id="GO:0012505">
    <property type="term" value="C:endomembrane system"/>
    <property type="evidence" value="ECO:0007669"/>
    <property type="project" value="UniProtKB-SubCell"/>
</dbReference>
<evidence type="ECO:0000256" key="9">
    <source>
        <dbReference type="SAM" id="MobiDB-lite"/>
    </source>
</evidence>
<keyword evidence="2" id="KW-0813">Transport</keyword>
<evidence type="ECO:0000256" key="1">
    <source>
        <dbReference type="ARBA" id="ARBA00006103"/>
    </source>
</evidence>
<dbReference type="Pfam" id="PF03911">
    <property type="entry name" value="Sec61_beta"/>
    <property type="match status" value="1"/>
</dbReference>
<protein>
    <recommendedName>
        <fullName evidence="13">Protein transport protein Sec61 subunit beta</fullName>
    </recommendedName>
</protein>
<comment type="similarity">
    <text evidence="1">Belongs to the SEC61-beta family.</text>
</comment>
<evidence type="ECO:0000256" key="7">
    <source>
        <dbReference type="ARBA" id="ARBA00023136"/>
    </source>
</evidence>
<keyword evidence="12" id="KW-1185">Reference proteome</keyword>
<keyword evidence="5 10" id="KW-1133">Transmembrane helix</keyword>
<keyword evidence="7 10" id="KW-0472">Membrane</keyword>
<organism evidence="11 12">
    <name type="scientific">Prototheca wickerhamii</name>
    <dbReference type="NCBI Taxonomy" id="3111"/>
    <lineage>
        <taxon>Eukaryota</taxon>
        <taxon>Viridiplantae</taxon>
        <taxon>Chlorophyta</taxon>
        <taxon>core chlorophytes</taxon>
        <taxon>Trebouxiophyceae</taxon>
        <taxon>Chlorellales</taxon>
        <taxon>Chlorellaceae</taxon>
        <taxon>Prototheca</taxon>
    </lineage>
</organism>
<accession>A0AAD9IIE3</accession>
<evidence type="ECO:0008006" key="13">
    <source>
        <dbReference type="Google" id="ProtNLM"/>
    </source>
</evidence>
<feature type="region of interest" description="Disordered" evidence="9">
    <location>
        <begin position="1"/>
        <end position="26"/>
    </location>
</feature>
<sequence length="75" mass="7877">MASSSQASTLVNRGGRAGDTTVAPTRVAAGRTEGQKYFYAEDGSIIKLSPSAVIGAAVCFIVFVFILHIFGKLRV</sequence>
<evidence type="ECO:0000313" key="11">
    <source>
        <dbReference type="EMBL" id="KAK2077679.1"/>
    </source>
</evidence>
<reference evidence="11" key="1">
    <citation type="submission" date="2021-01" db="EMBL/GenBank/DDBJ databases">
        <authorList>
            <person name="Eckstrom K.M.E."/>
        </authorList>
    </citation>
    <scope>NUCLEOTIDE SEQUENCE</scope>
    <source>
        <strain evidence="11">UVCC 0001</strain>
    </source>
</reference>
<keyword evidence="3 10" id="KW-0812">Transmembrane</keyword>
<evidence type="ECO:0000256" key="5">
    <source>
        <dbReference type="ARBA" id="ARBA00022989"/>
    </source>
</evidence>
<dbReference type="EMBL" id="JASFZW010000006">
    <property type="protein sequence ID" value="KAK2077679.1"/>
    <property type="molecule type" value="Genomic_DNA"/>
</dbReference>
<evidence type="ECO:0000256" key="3">
    <source>
        <dbReference type="ARBA" id="ARBA00022692"/>
    </source>
</evidence>
<evidence type="ECO:0000256" key="2">
    <source>
        <dbReference type="ARBA" id="ARBA00022448"/>
    </source>
</evidence>
<evidence type="ECO:0000313" key="12">
    <source>
        <dbReference type="Proteomes" id="UP001255856"/>
    </source>
</evidence>
<dbReference type="GO" id="GO:0015031">
    <property type="term" value="P:protein transport"/>
    <property type="evidence" value="ECO:0007669"/>
    <property type="project" value="UniProtKB-KW"/>
</dbReference>
<gene>
    <name evidence="11" type="ORF">QBZ16_004525</name>
</gene>
<name>A0AAD9IIE3_PROWI</name>
<evidence type="ECO:0000256" key="10">
    <source>
        <dbReference type="SAM" id="Phobius"/>
    </source>
</evidence>
<feature type="transmembrane region" description="Helical" evidence="10">
    <location>
        <begin position="52"/>
        <end position="70"/>
    </location>
</feature>
<dbReference type="AlphaFoldDB" id="A0AAD9IIE3"/>
<evidence type="ECO:0000256" key="4">
    <source>
        <dbReference type="ARBA" id="ARBA00022927"/>
    </source>
</evidence>
<comment type="subcellular location">
    <subcellularLocation>
        <location evidence="8">Endomembrane system</location>
        <topology evidence="8">Single-pass membrane protein</topology>
    </subcellularLocation>
</comment>
<dbReference type="InterPro" id="IPR016482">
    <property type="entry name" value="SecG/Sec61-beta/Sbh"/>
</dbReference>
<evidence type="ECO:0000256" key="6">
    <source>
        <dbReference type="ARBA" id="ARBA00023010"/>
    </source>
</evidence>
<evidence type="ECO:0000256" key="8">
    <source>
        <dbReference type="ARBA" id="ARBA00037847"/>
    </source>
</evidence>